<dbReference type="Proteomes" id="UP001107558">
    <property type="component" value="Chromosome 2"/>
</dbReference>
<proteinExistence type="predicted"/>
<sequence>MSNKALYRMKIGIDDGNESDLQIINDSDNEEMSITSDDINDYCIEVTKDFYYNQHEEEGENISIIDTSEIESEAETEETATHSIGNFYESDDTVSTITDFENKFCIKKDENKHEGKLEKLRLLSALSMESLNSIVENIKDIGVIETTLQYLEDWSE</sequence>
<keyword evidence="2" id="KW-1185">Reference proteome</keyword>
<accession>A0A9J6BXS9</accession>
<gene>
    <name evidence="1" type="ORF">PVAND_004330</name>
</gene>
<dbReference type="EMBL" id="JADBJN010000002">
    <property type="protein sequence ID" value="KAG5674355.1"/>
    <property type="molecule type" value="Genomic_DNA"/>
</dbReference>
<name>A0A9J6BXS9_POLVA</name>
<organism evidence="1 2">
    <name type="scientific">Polypedilum vanderplanki</name>
    <name type="common">Sleeping chironomid midge</name>
    <dbReference type="NCBI Taxonomy" id="319348"/>
    <lineage>
        <taxon>Eukaryota</taxon>
        <taxon>Metazoa</taxon>
        <taxon>Ecdysozoa</taxon>
        <taxon>Arthropoda</taxon>
        <taxon>Hexapoda</taxon>
        <taxon>Insecta</taxon>
        <taxon>Pterygota</taxon>
        <taxon>Neoptera</taxon>
        <taxon>Endopterygota</taxon>
        <taxon>Diptera</taxon>
        <taxon>Nematocera</taxon>
        <taxon>Chironomoidea</taxon>
        <taxon>Chironomidae</taxon>
        <taxon>Chironominae</taxon>
        <taxon>Polypedilum</taxon>
        <taxon>Polypedilum</taxon>
    </lineage>
</organism>
<comment type="caution">
    <text evidence="1">The sequence shown here is derived from an EMBL/GenBank/DDBJ whole genome shotgun (WGS) entry which is preliminary data.</text>
</comment>
<protein>
    <submittedName>
        <fullName evidence="1">Uncharacterized protein</fullName>
    </submittedName>
</protein>
<evidence type="ECO:0000313" key="1">
    <source>
        <dbReference type="EMBL" id="KAG5674355.1"/>
    </source>
</evidence>
<reference evidence="1" key="1">
    <citation type="submission" date="2021-03" db="EMBL/GenBank/DDBJ databases">
        <title>Chromosome level genome of the anhydrobiotic midge Polypedilum vanderplanki.</title>
        <authorList>
            <person name="Yoshida Y."/>
            <person name="Kikawada T."/>
            <person name="Gusev O."/>
        </authorList>
    </citation>
    <scope>NUCLEOTIDE SEQUENCE</scope>
    <source>
        <strain evidence="1">NIAS01</strain>
        <tissue evidence="1">Whole body or cell culture</tissue>
    </source>
</reference>
<dbReference type="AlphaFoldDB" id="A0A9J6BXS9"/>
<evidence type="ECO:0000313" key="2">
    <source>
        <dbReference type="Proteomes" id="UP001107558"/>
    </source>
</evidence>